<reference evidence="4" key="2">
    <citation type="submission" date="2024-06" db="EMBL/GenBank/DDBJ databases">
        <authorList>
            <person name="Li S."/>
        </authorList>
    </citation>
    <scope>NUCLEOTIDE SEQUENCE</scope>
    <source>
        <strain evidence="4">SR10</strain>
    </source>
</reference>
<proteinExistence type="predicted"/>
<keyword evidence="4" id="KW-0378">Hydrolase</keyword>
<feature type="signal peptide" evidence="1">
    <location>
        <begin position="1"/>
        <end position="19"/>
    </location>
</feature>
<dbReference type="PANTHER" id="PTHR30383">
    <property type="entry name" value="THIOESTERASE 1/PROTEASE 1/LYSOPHOSPHOLIPASE L1"/>
    <property type="match status" value="1"/>
</dbReference>
<dbReference type="Proteomes" id="UP001387215">
    <property type="component" value="Unassembled WGS sequence"/>
</dbReference>
<dbReference type="AlphaFoldDB" id="A0AAU8MMV7"/>
<protein>
    <submittedName>
        <fullName evidence="4">SGNH/GDSL hydrolase family protein</fullName>
    </submittedName>
</protein>
<reference evidence="3 5" key="1">
    <citation type="submission" date="2024-02" db="EMBL/GenBank/DDBJ databases">
        <title>Lysobacter Genome Sequencing and Mining.</title>
        <authorList>
            <person name="Bierman J."/>
            <person name="Walker M.C."/>
        </authorList>
    </citation>
    <scope>NUCLEOTIDE SEQUENCE [LARGE SCALE GENOMIC DNA]</scope>
    <source>
        <strain evidence="3 5">PB6250</strain>
    </source>
</reference>
<dbReference type="CDD" id="cd04502">
    <property type="entry name" value="SGNH_hydrolase_like_7"/>
    <property type="match status" value="1"/>
</dbReference>
<evidence type="ECO:0000313" key="5">
    <source>
        <dbReference type="Proteomes" id="UP001387215"/>
    </source>
</evidence>
<sequence length="243" mass="26360">MRRCLLVCLVLALSACAVAPSRSSDAATAGSSAAPVAAAEGAAPRDPEQWEADIRAFEAEDARVRRRPGGVVFVGSSSIRYWTTLDQDFPGVASINRGFGGSRVYDSLRYAERIVLPYRPRAVVFYAGDNDLSEGRSPQQVRDDFVAFVQRVHQSEPQARIGFVSIKPSPSRAALLPQVRAANALVRDYAASATGVDYLDVFTPMLDADGAPRAGLFLQDRLHMNREGYAIWKDVVGSWLGAL</sequence>
<keyword evidence="1" id="KW-0732">Signal</keyword>
<dbReference type="Gene3D" id="3.40.50.1110">
    <property type="entry name" value="SGNH hydrolase"/>
    <property type="match status" value="1"/>
</dbReference>
<feature type="chain" id="PRO_5043706325" evidence="1">
    <location>
        <begin position="20"/>
        <end position="243"/>
    </location>
</feature>
<dbReference type="EMBL" id="CP159925">
    <property type="protein sequence ID" value="XCO74479.1"/>
    <property type="molecule type" value="Genomic_DNA"/>
</dbReference>
<dbReference type="GO" id="GO:0004622">
    <property type="term" value="F:phosphatidylcholine lysophospholipase activity"/>
    <property type="evidence" value="ECO:0007669"/>
    <property type="project" value="TreeGrafter"/>
</dbReference>
<evidence type="ECO:0000313" key="3">
    <source>
        <dbReference type="EMBL" id="MEI2455569.1"/>
    </source>
</evidence>
<gene>
    <name evidence="4" type="ORF">ABU614_19190</name>
    <name evidence="3" type="ORF">V2J18_12845</name>
</gene>
<dbReference type="PANTHER" id="PTHR30383:SF5">
    <property type="entry name" value="SGNH HYDROLASE-TYPE ESTERASE DOMAIN-CONTAINING PROTEIN"/>
    <property type="match status" value="1"/>
</dbReference>
<keyword evidence="5" id="KW-1185">Reference proteome</keyword>
<dbReference type="InterPro" id="IPR013830">
    <property type="entry name" value="SGNH_hydro"/>
</dbReference>
<dbReference type="SUPFAM" id="SSF52266">
    <property type="entry name" value="SGNH hydrolase"/>
    <property type="match status" value="1"/>
</dbReference>
<dbReference type="PROSITE" id="PS51257">
    <property type="entry name" value="PROKAR_LIPOPROTEIN"/>
    <property type="match status" value="1"/>
</dbReference>
<name>A0AAU8MMV7_9GAMM</name>
<feature type="domain" description="SGNH hydrolase-type esterase" evidence="2">
    <location>
        <begin position="83"/>
        <end position="231"/>
    </location>
</feature>
<dbReference type="InterPro" id="IPR051532">
    <property type="entry name" value="Ester_Hydrolysis_Enzymes"/>
</dbReference>
<dbReference type="EMBL" id="JBANDL010000002">
    <property type="protein sequence ID" value="MEI2455569.1"/>
    <property type="molecule type" value="Genomic_DNA"/>
</dbReference>
<evidence type="ECO:0000313" key="4">
    <source>
        <dbReference type="EMBL" id="XCO74479.1"/>
    </source>
</evidence>
<dbReference type="Pfam" id="PF13472">
    <property type="entry name" value="Lipase_GDSL_2"/>
    <property type="match status" value="1"/>
</dbReference>
<dbReference type="InterPro" id="IPR036514">
    <property type="entry name" value="SGNH_hydro_sf"/>
</dbReference>
<evidence type="ECO:0000259" key="2">
    <source>
        <dbReference type="Pfam" id="PF13472"/>
    </source>
</evidence>
<dbReference type="RefSeq" id="WP_064749483.1">
    <property type="nucleotide sequence ID" value="NZ_CP159925.1"/>
</dbReference>
<accession>A0AAU8MMV7</accession>
<organism evidence="4">
    <name type="scientific">Lysobacter firmicutimachus</name>
    <dbReference type="NCBI Taxonomy" id="1792846"/>
    <lineage>
        <taxon>Bacteria</taxon>
        <taxon>Pseudomonadati</taxon>
        <taxon>Pseudomonadota</taxon>
        <taxon>Gammaproteobacteria</taxon>
        <taxon>Lysobacterales</taxon>
        <taxon>Lysobacteraceae</taxon>
        <taxon>Lysobacter</taxon>
    </lineage>
</organism>
<evidence type="ECO:0000256" key="1">
    <source>
        <dbReference type="SAM" id="SignalP"/>
    </source>
</evidence>